<dbReference type="Pfam" id="PF00069">
    <property type="entry name" value="Pkinase"/>
    <property type="match status" value="1"/>
</dbReference>
<reference evidence="3" key="1">
    <citation type="journal article" date="2020" name="BMC Genomics">
        <title>Correction to: Identification and distribution of gene clusters required for synthesis of sphingolipid metabolism inhibitors in diverse species of the filamentous fungus Fusarium.</title>
        <authorList>
            <person name="Kim H.S."/>
            <person name="Lohmar J.M."/>
            <person name="Busman M."/>
            <person name="Brown D.W."/>
            <person name="Naumann T.A."/>
            <person name="Divon H.H."/>
            <person name="Lysoe E."/>
            <person name="Uhlig S."/>
            <person name="Proctor R.H."/>
        </authorList>
    </citation>
    <scope>NUCLEOTIDE SEQUENCE</scope>
    <source>
        <strain evidence="3">NRRL 22465</strain>
    </source>
</reference>
<dbReference type="Gene3D" id="1.10.510.10">
    <property type="entry name" value="Transferase(Phosphotransferase) domain 1"/>
    <property type="match status" value="1"/>
</dbReference>
<dbReference type="PANTHER" id="PTHR24359:SF37">
    <property type="entry name" value="PROTEIN KINASE DOMAIN-CONTAINING PROTEIN"/>
    <property type="match status" value="1"/>
</dbReference>
<comment type="caution">
    <text evidence="3">The sequence shown here is derived from an EMBL/GenBank/DDBJ whole genome shotgun (WGS) entry which is preliminary data.</text>
</comment>
<dbReference type="PANTHER" id="PTHR24359">
    <property type="entry name" value="SERINE/THREONINE-PROTEIN KINASE SBK1"/>
    <property type="match status" value="1"/>
</dbReference>
<organism evidence="3 4">
    <name type="scientific">Fusarium zealandicum</name>
    <dbReference type="NCBI Taxonomy" id="1053134"/>
    <lineage>
        <taxon>Eukaryota</taxon>
        <taxon>Fungi</taxon>
        <taxon>Dikarya</taxon>
        <taxon>Ascomycota</taxon>
        <taxon>Pezizomycotina</taxon>
        <taxon>Sordariomycetes</taxon>
        <taxon>Hypocreomycetidae</taxon>
        <taxon>Hypocreales</taxon>
        <taxon>Nectriaceae</taxon>
        <taxon>Fusarium</taxon>
        <taxon>Fusarium staphyleae species complex</taxon>
    </lineage>
</organism>
<feature type="domain" description="Protein kinase" evidence="2">
    <location>
        <begin position="53"/>
        <end position="468"/>
    </location>
</feature>
<dbReference type="OrthoDB" id="1046782at2759"/>
<feature type="region of interest" description="Disordered" evidence="1">
    <location>
        <begin position="577"/>
        <end position="691"/>
    </location>
</feature>
<evidence type="ECO:0000256" key="1">
    <source>
        <dbReference type="SAM" id="MobiDB-lite"/>
    </source>
</evidence>
<sequence>MNPSMPTRTVIGNADTDKNDLAEREQYLSLDRLKALVNPTSAKKLLESLGFSQQDVRELVKGIFEVAGYSGSNTEKSQRGPKERPTLCRIFTILIIMQRAPAIQHFVRNNINDSVLPLTIEQRFGGYDSSALARNFRIQSLSGGDADDEESHPGYDKKLQQCFSDFDRLDVESFCGMQKKVHVPFLQFPGDNLNVCFYDLDSDCILPFTELGNTKRGGEVFPWADGNLKEYWATHTRDPGNYDDVCWFFKQCLGLVTGLRRIHDPLSFARASGSNGISSAAGKSPMIPDDKYGRHGDIKPENILWFIDFDGDKDHLTICDFGLARFNSIQSKSRVDPKDIDGFSDTYQPPDCFFKEKLVNPSYDIWSLACVFLEFISWFLIDYKHTKVFSKKRLASDPQFPRLAITDDRFFHLDWSGENETAKSAKVKRSVLEGCYEDVNYATDGYSDAQRPTGKSQMRSAQEREVSLAPSISRFGHLPRVVQTYSGMQPPKETDMEELKRELDRQLSDLVPKLADMPDPCRPEQLVLDPDTIEDVHHRSGVEQDVGNNLEAAQQDVTESLMTKSETVDMLNNAIHSHDPSAITKDPLSTRPTTSRSTDETQNASWDPRISFQRERKDPAEHPQRSGSGRTGSVLTVERETAPQRKMPKSTKRMVQGVKEAFKTLGRKLKSPRRRGRGFRSMFQRASKRRP</sequence>
<feature type="compositionally biased region" description="Polar residues" evidence="1">
    <location>
        <begin position="625"/>
        <end position="634"/>
    </location>
</feature>
<keyword evidence="4" id="KW-1185">Reference proteome</keyword>
<dbReference type="EMBL" id="JABEYC010000825">
    <property type="protein sequence ID" value="KAF4973923.1"/>
    <property type="molecule type" value="Genomic_DNA"/>
</dbReference>
<dbReference type="InterPro" id="IPR000719">
    <property type="entry name" value="Prot_kinase_dom"/>
</dbReference>
<dbReference type="PROSITE" id="PS50011">
    <property type="entry name" value="PROTEIN_KINASE_DOM"/>
    <property type="match status" value="1"/>
</dbReference>
<proteinExistence type="predicted"/>
<dbReference type="GO" id="GO:0005524">
    <property type="term" value="F:ATP binding"/>
    <property type="evidence" value="ECO:0007669"/>
    <property type="project" value="InterPro"/>
</dbReference>
<evidence type="ECO:0000313" key="4">
    <source>
        <dbReference type="Proteomes" id="UP000635477"/>
    </source>
</evidence>
<feature type="compositionally biased region" description="Basic residues" evidence="1">
    <location>
        <begin position="665"/>
        <end position="678"/>
    </location>
</feature>
<dbReference type="AlphaFoldDB" id="A0A8H4XG62"/>
<evidence type="ECO:0000259" key="2">
    <source>
        <dbReference type="PROSITE" id="PS50011"/>
    </source>
</evidence>
<gene>
    <name evidence="3" type="ORF">FZEAL_9109</name>
</gene>
<dbReference type="InterPro" id="IPR011009">
    <property type="entry name" value="Kinase-like_dom_sf"/>
</dbReference>
<dbReference type="SUPFAM" id="SSF56112">
    <property type="entry name" value="Protein kinase-like (PK-like)"/>
    <property type="match status" value="1"/>
</dbReference>
<name>A0A8H4XG62_9HYPO</name>
<dbReference type="Proteomes" id="UP000635477">
    <property type="component" value="Unassembled WGS sequence"/>
</dbReference>
<accession>A0A8H4XG62</accession>
<evidence type="ECO:0000313" key="3">
    <source>
        <dbReference type="EMBL" id="KAF4973923.1"/>
    </source>
</evidence>
<reference evidence="3" key="2">
    <citation type="submission" date="2020-05" db="EMBL/GenBank/DDBJ databases">
        <authorList>
            <person name="Kim H.-S."/>
            <person name="Proctor R.H."/>
            <person name="Brown D.W."/>
        </authorList>
    </citation>
    <scope>NUCLEOTIDE SEQUENCE</scope>
    <source>
        <strain evidence="3">NRRL 22465</strain>
    </source>
</reference>
<dbReference type="GO" id="GO:0004674">
    <property type="term" value="F:protein serine/threonine kinase activity"/>
    <property type="evidence" value="ECO:0007669"/>
    <property type="project" value="TreeGrafter"/>
</dbReference>
<protein>
    <recommendedName>
        <fullName evidence="2">Protein kinase domain-containing protein</fullName>
    </recommendedName>
</protein>
<feature type="compositionally biased region" description="Basic and acidic residues" evidence="1">
    <location>
        <begin position="612"/>
        <end position="624"/>
    </location>
</feature>